<evidence type="ECO:0000313" key="2">
    <source>
        <dbReference type="Proteomes" id="UP001516023"/>
    </source>
</evidence>
<comment type="caution">
    <text evidence="1">The sequence shown here is derived from an EMBL/GenBank/DDBJ whole genome shotgun (WGS) entry which is preliminary data.</text>
</comment>
<dbReference type="EMBL" id="JABMIG020000007">
    <property type="protein sequence ID" value="KAL3804491.1"/>
    <property type="molecule type" value="Genomic_DNA"/>
</dbReference>
<accession>A0ABD3QZG6</accession>
<protein>
    <submittedName>
        <fullName evidence="1">Uncharacterized protein</fullName>
    </submittedName>
</protein>
<dbReference type="AlphaFoldDB" id="A0ABD3QZG6"/>
<keyword evidence="2" id="KW-1185">Reference proteome</keyword>
<gene>
    <name evidence="1" type="ORF">HJC23_002530</name>
</gene>
<name>A0ABD3QZG6_9STRA</name>
<evidence type="ECO:0000313" key="1">
    <source>
        <dbReference type="EMBL" id="KAL3804491.1"/>
    </source>
</evidence>
<proteinExistence type="predicted"/>
<organism evidence="1 2">
    <name type="scientific">Cyclotella cryptica</name>
    <dbReference type="NCBI Taxonomy" id="29204"/>
    <lineage>
        <taxon>Eukaryota</taxon>
        <taxon>Sar</taxon>
        <taxon>Stramenopiles</taxon>
        <taxon>Ochrophyta</taxon>
        <taxon>Bacillariophyta</taxon>
        <taxon>Coscinodiscophyceae</taxon>
        <taxon>Thalassiosirophycidae</taxon>
        <taxon>Stephanodiscales</taxon>
        <taxon>Stephanodiscaceae</taxon>
        <taxon>Cyclotella</taxon>
    </lineage>
</organism>
<sequence length="119" mass="13709">MIRYRPPNINFNLDSNNNGSNASKPRGDAYRNLIEEIINRIEDIQDSGDNKERLEDFSNLVNMIVTLVESLVEEAKSMDDLYKKLLGKYFVPLLRWGTIKWRAFRGGVWEDCGTPDLVA</sequence>
<dbReference type="Proteomes" id="UP001516023">
    <property type="component" value="Unassembled WGS sequence"/>
</dbReference>
<reference evidence="1 2" key="1">
    <citation type="journal article" date="2020" name="G3 (Bethesda)">
        <title>Improved Reference Genome for Cyclotella cryptica CCMP332, a Model for Cell Wall Morphogenesis, Salinity Adaptation, and Lipid Production in Diatoms (Bacillariophyta).</title>
        <authorList>
            <person name="Roberts W.R."/>
            <person name="Downey K.M."/>
            <person name="Ruck E.C."/>
            <person name="Traller J.C."/>
            <person name="Alverson A.J."/>
        </authorList>
    </citation>
    <scope>NUCLEOTIDE SEQUENCE [LARGE SCALE GENOMIC DNA]</scope>
    <source>
        <strain evidence="1 2">CCMP332</strain>
    </source>
</reference>